<dbReference type="PANTHER" id="PTHR12111:SF2">
    <property type="entry name" value="SPLICING FACTOR YJU2B-RELATED"/>
    <property type="match status" value="1"/>
</dbReference>
<dbReference type="eggNOG" id="KOG2990">
    <property type="taxonomic scope" value="Eukaryota"/>
</dbReference>
<dbReference type="OMA" id="CNNCENI"/>
<dbReference type="GO" id="GO:0000398">
    <property type="term" value="P:mRNA splicing, via spliceosome"/>
    <property type="evidence" value="ECO:0007669"/>
    <property type="project" value="InterPro"/>
</dbReference>
<dbReference type="FunCoup" id="T1ELP0">
    <property type="interactions" value="1100"/>
</dbReference>
<dbReference type="STRING" id="6412.T1ELP0"/>
<dbReference type="KEGG" id="hro:HELRODRAFT_155902"/>
<protein>
    <recommendedName>
        <fullName evidence="5">Coiled-coil domain-containing protein 130 homolog</fullName>
    </recommendedName>
</protein>
<dbReference type="CTD" id="20197490"/>
<reference evidence="2 4" key="2">
    <citation type="journal article" date="2013" name="Nature">
        <title>Insights into bilaterian evolution from three spiralian genomes.</title>
        <authorList>
            <person name="Simakov O."/>
            <person name="Marletaz F."/>
            <person name="Cho S.J."/>
            <person name="Edsinger-Gonzales E."/>
            <person name="Havlak P."/>
            <person name="Hellsten U."/>
            <person name="Kuo D.H."/>
            <person name="Larsson T."/>
            <person name="Lv J."/>
            <person name="Arendt D."/>
            <person name="Savage R."/>
            <person name="Osoegawa K."/>
            <person name="de Jong P."/>
            <person name="Grimwood J."/>
            <person name="Chapman J.A."/>
            <person name="Shapiro H."/>
            <person name="Aerts A."/>
            <person name="Otillar R.P."/>
            <person name="Terry A.Y."/>
            <person name="Boore J.L."/>
            <person name="Grigoriev I.V."/>
            <person name="Lindberg D.R."/>
            <person name="Seaver E.C."/>
            <person name="Weisblat D.A."/>
            <person name="Putnam N.H."/>
            <person name="Rokhsar D.S."/>
        </authorList>
    </citation>
    <scope>NUCLEOTIDE SEQUENCE</scope>
</reference>
<evidence type="ECO:0000313" key="4">
    <source>
        <dbReference type="Proteomes" id="UP000015101"/>
    </source>
</evidence>
<name>T1ELP0_HELRO</name>
<dbReference type="InterPro" id="IPR007590">
    <property type="entry name" value="Saf4/Yju2"/>
</dbReference>
<evidence type="ECO:0000256" key="1">
    <source>
        <dbReference type="ARBA" id="ARBA00005595"/>
    </source>
</evidence>
<dbReference type="InParanoid" id="T1ELP0"/>
<reference evidence="3" key="3">
    <citation type="submission" date="2015-06" db="UniProtKB">
        <authorList>
            <consortium name="EnsemblMetazoa"/>
        </authorList>
    </citation>
    <scope>IDENTIFICATION</scope>
</reference>
<evidence type="ECO:0008006" key="5">
    <source>
        <dbReference type="Google" id="ProtNLM"/>
    </source>
</evidence>
<dbReference type="RefSeq" id="XP_009022775.1">
    <property type="nucleotide sequence ID" value="XM_009024527.1"/>
</dbReference>
<gene>
    <name evidence="3" type="primary">20197490</name>
    <name evidence="2" type="ORF">HELRODRAFT_155902</name>
</gene>
<dbReference type="HOGENOM" id="CLU_050402_1_1_1"/>
<dbReference type="PANTHER" id="PTHR12111">
    <property type="entry name" value="SPLICING FACTOR YJU2"/>
    <property type="match status" value="1"/>
</dbReference>
<dbReference type="OrthoDB" id="360327at2759"/>
<accession>T1ELP0</accession>
<keyword evidence="4" id="KW-1185">Reference proteome</keyword>
<dbReference type="EnsemblMetazoa" id="HelroT155902">
    <property type="protein sequence ID" value="HelroP155902"/>
    <property type="gene ID" value="HelroG155902"/>
</dbReference>
<organism evidence="3 4">
    <name type="scientific">Helobdella robusta</name>
    <name type="common">Californian leech</name>
    <dbReference type="NCBI Taxonomy" id="6412"/>
    <lineage>
        <taxon>Eukaryota</taxon>
        <taxon>Metazoa</taxon>
        <taxon>Spiralia</taxon>
        <taxon>Lophotrochozoa</taxon>
        <taxon>Annelida</taxon>
        <taxon>Clitellata</taxon>
        <taxon>Hirudinea</taxon>
        <taxon>Rhynchobdellida</taxon>
        <taxon>Glossiphoniidae</taxon>
        <taxon>Helobdella</taxon>
    </lineage>
</organism>
<dbReference type="GO" id="GO:0071014">
    <property type="term" value="C:post-mRNA release spliceosomal complex"/>
    <property type="evidence" value="ECO:0000318"/>
    <property type="project" value="GO_Central"/>
</dbReference>
<dbReference type="EMBL" id="KB097143">
    <property type="protein sequence ID" value="ESN98817.1"/>
    <property type="molecule type" value="Genomic_DNA"/>
</dbReference>
<evidence type="ECO:0000313" key="2">
    <source>
        <dbReference type="EMBL" id="ESN98817.1"/>
    </source>
</evidence>
<dbReference type="Pfam" id="PF04502">
    <property type="entry name" value="Saf4_Yju2"/>
    <property type="match status" value="1"/>
</dbReference>
<dbReference type="GO" id="GO:0008380">
    <property type="term" value="P:RNA splicing"/>
    <property type="evidence" value="ECO:0000318"/>
    <property type="project" value="GO_Central"/>
</dbReference>
<dbReference type="AlphaFoldDB" id="T1ELP0"/>
<dbReference type="GeneID" id="20197490"/>
<sequence length="192" mass="22627">MGERKGQNKYYPPDFDYKTHKSLSGYHGQHALRERARKLDQGILVIRFEMPYNIWCEGCNNHIGMGVRYNAEKSKIGSYYTTPIFKFRMKCHLCPNHIEIKTDPMNHDYVIICGARRKEQRWDPHENEQIVPEDKDNQKKLALDSMYKLEHASFDQSKSKSAVPRITQLLNHNASHKDDFALNQMARKIFRV</sequence>
<comment type="similarity">
    <text evidence="1">Belongs to the CWC16 family.</text>
</comment>
<proteinExistence type="inferred from homology"/>
<dbReference type="EMBL" id="AMQM01001061">
    <property type="status" value="NOT_ANNOTATED_CDS"/>
    <property type="molecule type" value="Genomic_DNA"/>
</dbReference>
<evidence type="ECO:0000313" key="3">
    <source>
        <dbReference type="EnsemblMetazoa" id="HelroP155902"/>
    </source>
</evidence>
<dbReference type="GO" id="GO:0005684">
    <property type="term" value="C:U2-type spliceosomal complex"/>
    <property type="evidence" value="ECO:0000318"/>
    <property type="project" value="GO_Central"/>
</dbReference>
<dbReference type="Proteomes" id="UP000015101">
    <property type="component" value="Unassembled WGS sequence"/>
</dbReference>
<reference evidence="4" key="1">
    <citation type="submission" date="2012-12" db="EMBL/GenBank/DDBJ databases">
        <authorList>
            <person name="Hellsten U."/>
            <person name="Grimwood J."/>
            <person name="Chapman J.A."/>
            <person name="Shapiro H."/>
            <person name="Aerts A."/>
            <person name="Otillar R.P."/>
            <person name="Terry A.Y."/>
            <person name="Boore J.L."/>
            <person name="Simakov O."/>
            <person name="Marletaz F."/>
            <person name="Cho S.-J."/>
            <person name="Edsinger-Gonzales E."/>
            <person name="Havlak P."/>
            <person name="Kuo D.-H."/>
            <person name="Larsson T."/>
            <person name="Lv J."/>
            <person name="Arendt D."/>
            <person name="Savage R."/>
            <person name="Osoegawa K."/>
            <person name="de Jong P."/>
            <person name="Lindberg D.R."/>
            <person name="Seaver E.C."/>
            <person name="Weisblat D.A."/>
            <person name="Putnam N.H."/>
            <person name="Grigoriev I.V."/>
            <person name="Rokhsar D.S."/>
        </authorList>
    </citation>
    <scope>NUCLEOTIDE SEQUENCE</scope>
</reference>